<name>A0A1G2L6U7_9BACT</name>
<dbReference type="EMBL" id="MHQO01000030">
    <property type="protein sequence ID" value="OHA06459.1"/>
    <property type="molecule type" value="Genomic_DNA"/>
</dbReference>
<sequence length="63" mass="7689">MRELKVFSGTAFGRLEDSPIEKVFVTDSIFHPRMKFFRIRRLLRSRSRTFWEKRFYGFTAKNP</sequence>
<proteinExistence type="predicted"/>
<dbReference type="Proteomes" id="UP000177982">
    <property type="component" value="Unassembled WGS sequence"/>
</dbReference>
<accession>A0A1G2L6U7</accession>
<comment type="caution">
    <text evidence="1">The sequence shown here is derived from an EMBL/GenBank/DDBJ whole genome shotgun (WGS) entry which is preliminary data.</text>
</comment>
<evidence type="ECO:0000313" key="1">
    <source>
        <dbReference type="EMBL" id="OHA06459.1"/>
    </source>
</evidence>
<dbReference type="AlphaFoldDB" id="A0A1G2L6U7"/>
<gene>
    <name evidence="1" type="ORF">A2934_04575</name>
</gene>
<reference evidence="1 2" key="1">
    <citation type="journal article" date="2016" name="Nat. Commun.">
        <title>Thousands of microbial genomes shed light on interconnected biogeochemical processes in an aquifer system.</title>
        <authorList>
            <person name="Anantharaman K."/>
            <person name="Brown C.T."/>
            <person name="Hug L.A."/>
            <person name="Sharon I."/>
            <person name="Castelle C.J."/>
            <person name="Probst A.J."/>
            <person name="Thomas B.C."/>
            <person name="Singh A."/>
            <person name="Wilkins M.J."/>
            <person name="Karaoz U."/>
            <person name="Brodie E.L."/>
            <person name="Williams K.H."/>
            <person name="Hubbard S.S."/>
            <person name="Banfield J.F."/>
        </authorList>
    </citation>
    <scope>NUCLEOTIDE SEQUENCE [LARGE SCALE GENOMIC DNA]</scope>
</reference>
<evidence type="ECO:0000313" key="2">
    <source>
        <dbReference type="Proteomes" id="UP000177982"/>
    </source>
</evidence>
<protein>
    <submittedName>
        <fullName evidence="1">Uncharacterized protein</fullName>
    </submittedName>
</protein>
<organism evidence="1 2">
    <name type="scientific">Candidatus Sungbacteria bacterium RIFCSPLOWO2_01_FULL_47_10</name>
    <dbReference type="NCBI Taxonomy" id="1802276"/>
    <lineage>
        <taxon>Bacteria</taxon>
        <taxon>Candidatus Sungiibacteriota</taxon>
    </lineage>
</organism>